<dbReference type="PROSITE" id="PS51832">
    <property type="entry name" value="HD_GYP"/>
    <property type="match status" value="1"/>
</dbReference>
<feature type="domain" description="HD-GYP" evidence="1">
    <location>
        <begin position="132"/>
        <end position="328"/>
    </location>
</feature>
<keyword evidence="3" id="KW-1185">Reference proteome</keyword>
<dbReference type="PANTHER" id="PTHR43155">
    <property type="entry name" value="CYCLIC DI-GMP PHOSPHODIESTERASE PA4108-RELATED"/>
    <property type="match status" value="1"/>
</dbReference>
<dbReference type="AlphaFoldDB" id="A0A0M1N153"/>
<organism evidence="2 3">
    <name type="scientific">Paenibacillus solani</name>
    <dbReference type="NCBI Taxonomy" id="1705565"/>
    <lineage>
        <taxon>Bacteria</taxon>
        <taxon>Bacillati</taxon>
        <taxon>Bacillota</taxon>
        <taxon>Bacilli</taxon>
        <taxon>Bacillales</taxon>
        <taxon>Paenibacillaceae</taxon>
        <taxon>Paenibacillus</taxon>
    </lineage>
</organism>
<reference evidence="3" key="1">
    <citation type="submission" date="2015-08" db="EMBL/GenBank/DDBJ databases">
        <title>Genome sequencing project for genomic taxonomy and phylogenomics of Bacillus-like bacteria.</title>
        <authorList>
            <person name="Liu B."/>
            <person name="Wang J."/>
            <person name="Zhu Y."/>
            <person name="Liu G."/>
            <person name="Chen Q."/>
            <person name="Chen Z."/>
            <person name="Lan J."/>
            <person name="Che J."/>
            <person name="Ge C."/>
            <person name="Shi H."/>
            <person name="Pan Z."/>
            <person name="Liu X."/>
        </authorList>
    </citation>
    <scope>NUCLEOTIDE SEQUENCE [LARGE SCALE GENOMIC DNA]</scope>
    <source>
        <strain evidence="3">FJAT-22460</strain>
    </source>
</reference>
<evidence type="ECO:0000313" key="2">
    <source>
        <dbReference type="EMBL" id="KOR75868.1"/>
    </source>
</evidence>
<keyword evidence="2" id="KW-0378">Hydrolase</keyword>
<dbReference type="InterPro" id="IPR037522">
    <property type="entry name" value="HD_GYP_dom"/>
</dbReference>
<accession>A0A0M1N153</accession>
<proteinExistence type="predicted"/>
<dbReference type="Proteomes" id="UP000036932">
    <property type="component" value="Unassembled WGS sequence"/>
</dbReference>
<name>A0A0M1N153_9BACL</name>
<evidence type="ECO:0000313" key="3">
    <source>
        <dbReference type="Proteomes" id="UP000036932"/>
    </source>
</evidence>
<dbReference type="CDD" id="cd00077">
    <property type="entry name" value="HDc"/>
    <property type="match status" value="1"/>
</dbReference>
<dbReference type="PATRIC" id="fig|1705565.3.peg.1101"/>
<dbReference type="PANTHER" id="PTHR43155:SF2">
    <property type="entry name" value="CYCLIC DI-GMP PHOSPHODIESTERASE PA4108"/>
    <property type="match status" value="1"/>
</dbReference>
<dbReference type="OrthoDB" id="9759601at2"/>
<dbReference type="Gene3D" id="1.10.3210.10">
    <property type="entry name" value="Hypothetical protein af1432"/>
    <property type="match status" value="1"/>
</dbReference>
<protein>
    <submittedName>
        <fullName evidence="2">HD family phosphohydrolase</fullName>
    </submittedName>
</protein>
<dbReference type="RefSeq" id="WP_053490732.1">
    <property type="nucleotide sequence ID" value="NZ_LIUT01000008.1"/>
</dbReference>
<comment type="caution">
    <text evidence="2">The sequence shown here is derived from an EMBL/GenBank/DDBJ whole genome shotgun (WGS) entry which is preliminary data.</text>
</comment>
<dbReference type="SMART" id="SM00471">
    <property type="entry name" value="HDc"/>
    <property type="match status" value="1"/>
</dbReference>
<evidence type="ECO:0000259" key="1">
    <source>
        <dbReference type="PROSITE" id="PS51832"/>
    </source>
</evidence>
<dbReference type="InterPro" id="IPR003607">
    <property type="entry name" value="HD/PDEase_dom"/>
</dbReference>
<dbReference type="Pfam" id="PF13487">
    <property type="entry name" value="HD_5"/>
    <property type="match status" value="1"/>
</dbReference>
<dbReference type="SUPFAM" id="SSF109604">
    <property type="entry name" value="HD-domain/PDEase-like"/>
    <property type="match status" value="1"/>
</dbReference>
<dbReference type="EMBL" id="LIUT01000008">
    <property type="protein sequence ID" value="KOR75868.1"/>
    <property type="molecule type" value="Genomic_DNA"/>
</dbReference>
<dbReference type="GO" id="GO:0016787">
    <property type="term" value="F:hydrolase activity"/>
    <property type="evidence" value="ECO:0007669"/>
    <property type="project" value="UniProtKB-KW"/>
</dbReference>
<sequence length="370" mass="41870">MTIKAVNEMEAGVRLAKDVRTSLGGLLFQKGKVLLPRDLEVLKAFMVEHVAIEVVEADSTRIPTIKSAGEKPSLIFAGSQQGSGSEEVPARKDLALHEEYDKTMILIKNCYQSAITGELRMYEVRNQLNRLLEHQQEYHVLKFNPRMTNRHDYRYHNAVLCALSSYKLAQWVGLPQKDWMQVAFAGLLHDIGNAKIDPILLNKPSKLTEEENEEVRQHTTYGYQILKNVAAVNEGVRLAALQHHEKVDGSGYPLRLEGNKIHIYAKIVAITDIFHAMTLDKFYRSAQSPYVVLEQIQLEAFGKLDPKIVQTFIQKVTALHSGTQVRLNNGTSGEIIFTDSQHPTRPMVSVQGEIINLMQQRQLYIEEVIS</sequence>
<gene>
    <name evidence="2" type="ORF">AM231_24685</name>
</gene>